<dbReference type="GO" id="GO:0016747">
    <property type="term" value="F:acyltransferase activity, transferring groups other than amino-acyl groups"/>
    <property type="evidence" value="ECO:0007669"/>
    <property type="project" value="InterPro"/>
</dbReference>
<proteinExistence type="predicted"/>
<dbReference type="EMBL" id="CP012850">
    <property type="protein sequence ID" value="ALI36403.1"/>
    <property type="molecule type" value="Genomic_DNA"/>
</dbReference>
<gene>
    <name evidence="2" type="ORF">NMY3_02203</name>
</gene>
<evidence type="ECO:0000313" key="2">
    <source>
        <dbReference type="EMBL" id="ALI36403.1"/>
    </source>
</evidence>
<dbReference type="InterPro" id="IPR000182">
    <property type="entry name" value="GNAT_dom"/>
</dbReference>
<dbReference type="Proteomes" id="UP000058925">
    <property type="component" value="Chromosome"/>
</dbReference>
<dbReference type="KEGG" id="taa:NMY3_02203"/>
<dbReference type="InterPro" id="IPR016181">
    <property type="entry name" value="Acyl_CoA_acyltransferase"/>
</dbReference>
<dbReference type="RefSeq" id="WP_196815670.1">
    <property type="nucleotide sequence ID" value="NZ_CP012850.1"/>
</dbReference>
<dbReference type="PROSITE" id="PS51186">
    <property type="entry name" value="GNAT"/>
    <property type="match status" value="1"/>
</dbReference>
<accession>A0A654M1D3</accession>
<dbReference type="OrthoDB" id="10409at2157"/>
<reference evidence="3" key="1">
    <citation type="submission" date="2015-10" db="EMBL/GenBank/DDBJ databases">
        <title>Niche specialization of a soil ammonia-oxidizing archaeon, Candidatus Nitrosocosmicus oleophilus.</title>
        <authorList>
            <person name="Jung M.-Y."/>
            <person name="Rhee S.-K."/>
        </authorList>
    </citation>
    <scope>NUCLEOTIDE SEQUENCE [LARGE SCALE GENOMIC DNA]</scope>
    <source>
        <strain evidence="3">MY3</strain>
    </source>
</reference>
<keyword evidence="3" id="KW-1185">Reference proteome</keyword>
<organism evidence="2 3">
    <name type="scientific">Candidatus Nitrosocosmicus oleophilus</name>
    <dbReference type="NCBI Taxonomy" id="1353260"/>
    <lineage>
        <taxon>Archaea</taxon>
        <taxon>Nitrososphaerota</taxon>
        <taxon>Nitrososphaeria</taxon>
        <taxon>Nitrososphaerales</taxon>
        <taxon>Nitrososphaeraceae</taxon>
        <taxon>Candidatus Nitrosocosmicus</taxon>
    </lineage>
</organism>
<feature type="domain" description="N-acetyltransferase" evidence="1">
    <location>
        <begin position="133"/>
        <end position="283"/>
    </location>
</feature>
<protein>
    <submittedName>
        <fullName evidence="2">Acetyltransferase (GNAT) family protein</fullName>
    </submittedName>
</protein>
<sequence>MDCDIIDILKSNEIEFCKSWSNKTITLTDSFQILAYRALKGDYFLNRVILLQGIEESKRGEELILSIVSQLKEISKVQEIDVYIHIDDNLSFIKSILEKNGFRSIDKLTGLINVVRDQKYFSKNDYEKQEQVVDIESCKVVSSVEEFDDWLDIYLNSFGIDIQKRTTIRTSLQKENFSQSKLILYEQELDDKKNNHNSLRALGCCLLFPSNGVLGLYCLGTDKKFRNTGIASSIIDFAISYANTKGYDFLGLQALHSDNTTGFYQRRGFKKVYIKTIFSLSIS</sequence>
<dbReference type="GeneID" id="60422153"/>
<name>A0A654M1D3_9ARCH</name>
<dbReference type="CDD" id="cd04301">
    <property type="entry name" value="NAT_SF"/>
    <property type="match status" value="1"/>
</dbReference>
<dbReference type="SUPFAM" id="SSF55729">
    <property type="entry name" value="Acyl-CoA N-acyltransferases (Nat)"/>
    <property type="match status" value="1"/>
</dbReference>
<dbReference type="Pfam" id="PF13508">
    <property type="entry name" value="Acetyltransf_7"/>
    <property type="match status" value="1"/>
</dbReference>
<evidence type="ECO:0000259" key="1">
    <source>
        <dbReference type="PROSITE" id="PS51186"/>
    </source>
</evidence>
<dbReference type="Gene3D" id="3.40.630.30">
    <property type="match status" value="1"/>
</dbReference>
<evidence type="ECO:0000313" key="3">
    <source>
        <dbReference type="Proteomes" id="UP000058925"/>
    </source>
</evidence>
<keyword evidence="2" id="KW-0808">Transferase</keyword>
<dbReference type="AlphaFoldDB" id="A0A654M1D3"/>